<dbReference type="OrthoDB" id="4779541at2759"/>
<dbReference type="Proteomes" id="UP000223968">
    <property type="component" value="Unassembled WGS sequence"/>
</dbReference>
<protein>
    <submittedName>
        <fullName evidence="2">Uncharacterized protein</fullName>
    </submittedName>
</protein>
<sequence>MSQNTYHPPSTTSTSGQQATGHLDSRLGDQQPASTSTSQPASSITAGQGTATGASGATGAAGFPGVTGTRTTGTTGPTETSKTTEAAAGVGHGLKAAVAGVHGVGEAIRGSATAAVDRVANEPEGVRRNEAIAREGEREVEQGEFRHTRDAGSRSGAGTATGTGTGRV</sequence>
<keyword evidence="3" id="KW-1185">Reference proteome</keyword>
<feature type="region of interest" description="Disordered" evidence="1">
    <location>
        <begin position="1"/>
        <end position="90"/>
    </location>
</feature>
<name>A0A2B7WG03_9EURO</name>
<feature type="compositionally biased region" description="Basic and acidic residues" evidence="1">
    <location>
        <begin position="119"/>
        <end position="152"/>
    </location>
</feature>
<reference evidence="2 3" key="1">
    <citation type="submission" date="2017-10" db="EMBL/GenBank/DDBJ databases">
        <title>Comparative genomics in systemic dimorphic fungi from Ajellomycetaceae.</title>
        <authorList>
            <person name="Munoz J.F."/>
            <person name="Mcewen J.G."/>
            <person name="Clay O.K."/>
            <person name="Cuomo C.A."/>
        </authorList>
    </citation>
    <scope>NUCLEOTIDE SEQUENCE [LARGE SCALE GENOMIC DNA]</scope>
    <source>
        <strain evidence="2 3">UAMH5409</strain>
    </source>
</reference>
<evidence type="ECO:0000313" key="2">
    <source>
        <dbReference type="EMBL" id="PGG95528.1"/>
    </source>
</evidence>
<comment type="caution">
    <text evidence="2">The sequence shown here is derived from an EMBL/GenBank/DDBJ whole genome shotgun (WGS) entry which is preliminary data.</text>
</comment>
<accession>A0A2B7WG03</accession>
<gene>
    <name evidence="2" type="ORF">AJ79_10009</name>
</gene>
<feature type="region of interest" description="Disordered" evidence="1">
    <location>
        <begin position="119"/>
        <end position="168"/>
    </location>
</feature>
<proteinExistence type="predicted"/>
<dbReference type="STRING" id="1447875.A0A2B7WG03"/>
<evidence type="ECO:0000313" key="3">
    <source>
        <dbReference type="Proteomes" id="UP000223968"/>
    </source>
</evidence>
<feature type="compositionally biased region" description="Gly residues" evidence="1">
    <location>
        <begin position="159"/>
        <end position="168"/>
    </location>
</feature>
<organism evidence="2 3">
    <name type="scientific">Helicocarpus griseus UAMH5409</name>
    <dbReference type="NCBI Taxonomy" id="1447875"/>
    <lineage>
        <taxon>Eukaryota</taxon>
        <taxon>Fungi</taxon>
        <taxon>Dikarya</taxon>
        <taxon>Ascomycota</taxon>
        <taxon>Pezizomycotina</taxon>
        <taxon>Eurotiomycetes</taxon>
        <taxon>Eurotiomycetidae</taxon>
        <taxon>Onygenales</taxon>
        <taxon>Ajellomycetaceae</taxon>
        <taxon>Helicocarpus</taxon>
    </lineage>
</organism>
<feature type="compositionally biased region" description="Low complexity" evidence="1">
    <location>
        <begin position="30"/>
        <end position="90"/>
    </location>
</feature>
<evidence type="ECO:0000256" key="1">
    <source>
        <dbReference type="SAM" id="MobiDB-lite"/>
    </source>
</evidence>
<dbReference type="EMBL" id="PDNB01000336">
    <property type="protein sequence ID" value="PGG95528.1"/>
    <property type="molecule type" value="Genomic_DNA"/>
</dbReference>
<dbReference type="AlphaFoldDB" id="A0A2B7WG03"/>